<keyword evidence="14" id="KW-1185">Reference proteome</keyword>
<keyword evidence="4" id="KW-0863">Zinc-finger</keyword>
<evidence type="ECO:0000256" key="11">
    <source>
        <dbReference type="SAM" id="MobiDB-lite"/>
    </source>
</evidence>
<evidence type="ECO:0000256" key="1">
    <source>
        <dbReference type="ARBA" id="ARBA00004123"/>
    </source>
</evidence>
<dbReference type="AlphaFoldDB" id="A0A643BWR8"/>
<dbReference type="Proteomes" id="UP000437017">
    <property type="component" value="Unassembled WGS sequence"/>
</dbReference>
<dbReference type="PROSITE" id="PS51843">
    <property type="entry name" value="NR_LBD"/>
    <property type="match status" value="1"/>
</dbReference>
<evidence type="ECO:0000256" key="8">
    <source>
        <dbReference type="ARBA" id="ARBA00023163"/>
    </source>
</evidence>
<dbReference type="GO" id="GO:0000978">
    <property type="term" value="F:RNA polymerase II cis-regulatory region sequence-specific DNA binding"/>
    <property type="evidence" value="ECO:0007669"/>
    <property type="project" value="TreeGrafter"/>
</dbReference>
<dbReference type="GO" id="GO:0004879">
    <property type="term" value="F:nuclear receptor activity"/>
    <property type="evidence" value="ECO:0007669"/>
    <property type="project" value="InterPro"/>
</dbReference>
<comment type="caution">
    <text evidence="13">The sequence shown here is derived from an EMBL/GenBank/DDBJ whole genome shotgun (WGS) entry which is preliminary data.</text>
</comment>
<keyword evidence="8" id="KW-0804">Transcription</keyword>
<keyword evidence="6" id="KW-0805">Transcription regulation</keyword>
<proteinExistence type="inferred from homology"/>
<evidence type="ECO:0000256" key="5">
    <source>
        <dbReference type="ARBA" id="ARBA00022833"/>
    </source>
</evidence>
<dbReference type="GO" id="GO:0008270">
    <property type="term" value="F:zinc ion binding"/>
    <property type="evidence" value="ECO:0007669"/>
    <property type="project" value="UniProtKB-KW"/>
</dbReference>
<dbReference type="SUPFAM" id="SSF48508">
    <property type="entry name" value="Nuclear receptor ligand-binding domain"/>
    <property type="match status" value="1"/>
</dbReference>
<evidence type="ECO:0000256" key="10">
    <source>
        <dbReference type="ARBA" id="ARBA00023242"/>
    </source>
</evidence>
<dbReference type="PANTHER" id="PTHR45805">
    <property type="entry name" value="NUCLEAR HORMONE RECEPTOR HR3-RELATED"/>
    <property type="match status" value="1"/>
</dbReference>
<keyword evidence="7" id="KW-0238">DNA-binding</keyword>
<dbReference type="InterPro" id="IPR000536">
    <property type="entry name" value="Nucl_hrmn_rcpt_lig-bd"/>
</dbReference>
<keyword evidence="9" id="KW-0675">Receptor</keyword>
<evidence type="ECO:0000259" key="12">
    <source>
        <dbReference type="PROSITE" id="PS51843"/>
    </source>
</evidence>
<feature type="domain" description="NR LBD" evidence="12">
    <location>
        <begin position="154"/>
        <end position="359"/>
    </location>
</feature>
<name>A0A643BWR8_BALPH</name>
<evidence type="ECO:0000256" key="4">
    <source>
        <dbReference type="ARBA" id="ARBA00022771"/>
    </source>
</evidence>
<dbReference type="Gene3D" id="1.10.565.10">
    <property type="entry name" value="Retinoid X Receptor"/>
    <property type="match status" value="1"/>
</dbReference>
<evidence type="ECO:0000256" key="7">
    <source>
        <dbReference type="ARBA" id="ARBA00023125"/>
    </source>
</evidence>
<evidence type="ECO:0000256" key="9">
    <source>
        <dbReference type="ARBA" id="ARBA00023170"/>
    </source>
</evidence>
<dbReference type="Pfam" id="PF00104">
    <property type="entry name" value="Hormone_recep"/>
    <property type="match status" value="1"/>
</dbReference>
<evidence type="ECO:0000256" key="3">
    <source>
        <dbReference type="ARBA" id="ARBA00022723"/>
    </source>
</evidence>
<dbReference type="GO" id="GO:0008502">
    <property type="term" value="F:melatonin receptor activity"/>
    <property type="evidence" value="ECO:0007669"/>
    <property type="project" value="TreeGrafter"/>
</dbReference>
<dbReference type="PANTHER" id="PTHR45805:SF6">
    <property type="entry name" value="NUCLEAR RECEPTOR ROR-BETA"/>
    <property type="match status" value="1"/>
</dbReference>
<dbReference type="GO" id="GO:0005634">
    <property type="term" value="C:nucleus"/>
    <property type="evidence" value="ECO:0007669"/>
    <property type="project" value="UniProtKB-SubCell"/>
</dbReference>
<reference evidence="13 14" key="1">
    <citation type="journal article" date="2019" name="PLoS ONE">
        <title>Genomic analyses reveal an absence of contemporary introgressive admixture between fin whales and blue whales, despite known hybrids.</title>
        <authorList>
            <person name="Westbury M.V."/>
            <person name="Petersen B."/>
            <person name="Lorenzen E.D."/>
        </authorList>
    </citation>
    <scope>NUCLEOTIDE SEQUENCE [LARGE SCALE GENOMIC DNA]</scope>
    <source>
        <strain evidence="13">FinWhale-01</strain>
    </source>
</reference>
<dbReference type="EMBL" id="SGJD01003897">
    <property type="protein sequence ID" value="KAB0392364.1"/>
    <property type="molecule type" value="Genomic_DNA"/>
</dbReference>
<protein>
    <recommendedName>
        <fullName evidence="12">NR LBD domain-containing protein</fullName>
    </recommendedName>
</protein>
<evidence type="ECO:0000313" key="14">
    <source>
        <dbReference type="Proteomes" id="UP000437017"/>
    </source>
</evidence>
<feature type="region of interest" description="Disordered" evidence="11">
    <location>
        <begin position="1"/>
        <end position="33"/>
    </location>
</feature>
<comment type="similarity">
    <text evidence="2">Belongs to the nuclear hormone receptor family. NR1 subfamily.</text>
</comment>
<dbReference type="PRINTS" id="PR00398">
    <property type="entry name" value="STRDHORMONER"/>
</dbReference>
<feature type="compositionally biased region" description="Basic and acidic residues" evidence="11">
    <location>
        <begin position="1"/>
        <end position="22"/>
    </location>
</feature>
<dbReference type="InterPro" id="IPR001728">
    <property type="entry name" value="ThyrH_rcpt"/>
</dbReference>
<dbReference type="InterPro" id="IPR035500">
    <property type="entry name" value="NHR-like_dom_sf"/>
</dbReference>
<dbReference type="InterPro" id="IPR001723">
    <property type="entry name" value="Nuclear_hrmn_rcpt"/>
</dbReference>
<keyword evidence="3" id="KW-0479">Metal-binding</keyword>
<evidence type="ECO:0000256" key="2">
    <source>
        <dbReference type="ARBA" id="ARBA00008092"/>
    </source>
</evidence>
<comment type="subcellular location">
    <subcellularLocation>
        <location evidence="1">Nucleus</location>
    </subcellularLocation>
</comment>
<gene>
    <name evidence="13" type="ORF">E2I00_014702</name>
</gene>
<accession>A0A643BWR8</accession>
<sequence length="359" mass="40755">MSKKQRDSLYAEVQKHQQRLQEQRQQQSGEAEALARVYSSGVSNGLSSLNSEASGTYANGHVMDLPKSEGYYSVDSGQPSPDQSGLDMTGIKQIKQEPIYDLTSVPNLFTYSSFNNGQLAPGITMTEIDYCGTAIWFSDRVGFYSQTLKLIFFLIDRIAQNIIKSHLETCQYTMEELHQLAWQIHTYEEIKAYQSKSREALWQQCAIQITHAIQYVVEFAKRITGFMELCQNDQILLLKSGCLEVVLVRMCRAFNPLNNTVLFEGKYGGMQMFKALGSDDLVNEAFDFAKNLCSLQLTEEEIALFSSAVLISPDRAWLIEPRKVQKLQEKIYFALQHVIQKNHLDDETLAKVGPQTQCH</sequence>
<dbReference type="PRINTS" id="PR00546">
    <property type="entry name" value="THYROIDHORMR"/>
</dbReference>
<dbReference type="SMART" id="SM00430">
    <property type="entry name" value="HOLI"/>
    <property type="match status" value="1"/>
</dbReference>
<dbReference type="OrthoDB" id="8832025at2759"/>
<keyword evidence="5" id="KW-0862">Zinc</keyword>
<evidence type="ECO:0000313" key="13">
    <source>
        <dbReference type="EMBL" id="KAB0392364.1"/>
    </source>
</evidence>
<organism evidence="13 14">
    <name type="scientific">Balaenoptera physalus</name>
    <name type="common">Fin whale</name>
    <name type="synonym">Balaena physalus</name>
    <dbReference type="NCBI Taxonomy" id="9770"/>
    <lineage>
        <taxon>Eukaryota</taxon>
        <taxon>Metazoa</taxon>
        <taxon>Chordata</taxon>
        <taxon>Craniata</taxon>
        <taxon>Vertebrata</taxon>
        <taxon>Euteleostomi</taxon>
        <taxon>Mammalia</taxon>
        <taxon>Eutheria</taxon>
        <taxon>Laurasiatheria</taxon>
        <taxon>Artiodactyla</taxon>
        <taxon>Whippomorpha</taxon>
        <taxon>Cetacea</taxon>
        <taxon>Mysticeti</taxon>
        <taxon>Balaenopteridae</taxon>
        <taxon>Balaenoptera</taxon>
    </lineage>
</organism>
<keyword evidence="10" id="KW-0539">Nucleus</keyword>
<evidence type="ECO:0000256" key="6">
    <source>
        <dbReference type="ARBA" id="ARBA00023015"/>
    </source>
</evidence>